<dbReference type="Proteomes" id="UP000262878">
    <property type="component" value="Unassembled WGS sequence"/>
</dbReference>
<proteinExistence type="predicted"/>
<dbReference type="InterPro" id="IPR021770">
    <property type="entry name" value="DUF3335"/>
</dbReference>
<keyword evidence="1" id="KW-0808">Transferase</keyword>
<organism evidence="1 2">
    <name type="scientific">Idiomarina baltica</name>
    <dbReference type="NCBI Taxonomy" id="190892"/>
    <lineage>
        <taxon>Bacteria</taxon>
        <taxon>Pseudomonadati</taxon>
        <taxon>Pseudomonadota</taxon>
        <taxon>Gammaproteobacteria</taxon>
        <taxon>Alteromonadales</taxon>
        <taxon>Idiomarinaceae</taxon>
        <taxon>Idiomarina</taxon>
    </lineage>
</organism>
<accession>A0A348WLA8</accession>
<dbReference type="STRING" id="314276.OS145_01787"/>
<dbReference type="Pfam" id="PF11814">
    <property type="entry name" value="DUF3335"/>
    <property type="match status" value="1"/>
</dbReference>
<protein>
    <submittedName>
        <fullName evidence="1">Ribosomal-protein-alanine acetyltransferase</fullName>
    </submittedName>
</protein>
<evidence type="ECO:0000313" key="2">
    <source>
        <dbReference type="Proteomes" id="UP000262878"/>
    </source>
</evidence>
<comment type="caution">
    <text evidence="1">The sequence shown here is derived from an EMBL/GenBank/DDBJ whole genome shotgun (WGS) entry which is preliminary data.</text>
</comment>
<name>A0A348WLA8_9GAMM</name>
<sequence>LGEGRLVLALISTYHFDGIRAPHWVLICAADDDFIYINDPDYDTLPWESPTERQYLPIPIPTFNKAFGFGGRKQKAAVIVGRVD</sequence>
<gene>
    <name evidence="1" type="ORF">DCR58_00900</name>
</gene>
<dbReference type="EMBL" id="DMUP01000020">
    <property type="protein sequence ID" value="HAR55320.1"/>
    <property type="molecule type" value="Genomic_DNA"/>
</dbReference>
<evidence type="ECO:0000313" key="1">
    <source>
        <dbReference type="EMBL" id="HAR55320.1"/>
    </source>
</evidence>
<dbReference type="AlphaFoldDB" id="A0A348WLA8"/>
<dbReference type="GO" id="GO:0016740">
    <property type="term" value="F:transferase activity"/>
    <property type="evidence" value="ECO:0007669"/>
    <property type="project" value="UniProtKB-KW"/>
</dbReference>
<reference evidence="1 2" key="1">
    <citation type="journal article" date="2018" name="Nat. Biotechnol.">
        <title>A standardized bacterial taxonomy based on genome phylogeny substantially revises the tree of life.</title>
        <authorList>
            <person name="Parks D.H."/>
            <person name="Chuvochina M."/>
            <person name="Waite D.W."/>
            <person name="Rinke C."/>
            <person name="Skarshewski A."/>
            <person name="Chaumeil P.A."/>
            <person name="Hugenholtz P."/>
        </authorList>
    </citation>
    <scope>NUCLEOTIDE SEQUENCE [LARGE SCALE GENOMIC DNA]</scope>
    <source>
        <strain evidence="1">UBA9360</strain>
    </source>
</reference>
<feature type="non-terminal residue" evidence="1">
    <location>
        <position position="1"/>
    </location>
</feature>